<dbReference type="STRING" id="429701.A0A2G9GUN0"/>
<dbReference type="EC" id="2.7.11.1" evidence="2"/>
<keyword evidence="2" id="KW-0808">Transferase</keyword>
<dbReference type="Pfam" id="PF07714">
    <property type="entry name" value="PK_Tyr_Ser-Thr"/>
    <property type="match status" value="2"/>
</dbReference>
<proteinExistence type="predicted"/>
<evidence type="ECO:0000313" key="2">
    <source>
        <dbReference type="EMBL" id="PIN08976.1"/>
    </source>
</evidence>
<dbReference type="OrthoDB" id="540454at2759"/>
<dbReference type="EMBL" id="NKXS01003651">
    <property type="protein sequence ID" value="PIN08976.1"/>
    <property type="molecule type" value="Genomic_DNA"/>
</dbReference>
<dbReference type="SUPFAM" id="SSF56112">
    <property type="entry name" value="Protein kinase-like (PK-like)"/>
    <property type="match status" value="2"/>
</dbReference>
<comment type="caution">
    <text evidence="2">The sequence shown here is derived from an EMBL/GenBank/DDBJ whole genome shotgun (WGS) entry which is preliminary data.</text>
</comment>
<dbReference type="InterPro" id="IPR011009">
    <property type="entry name" value="Kinase-like_dom_sf"/>
</dbReference>
<dbReference type="Gene3D" id="1.10.510.10">
    <property type="entry name" value="Transferase(Phosphotransferase) domain 1"/>
    <property type="match status" value="3"/>
</dbReference>
<dbReference type="GO" id="GO:0005524">
    <property type="term" value="F:ATP binding"/>
    <property type="evidence" value="ECO:0007669"/>
    <property type="project" value="InterPro"/>
</dbReference>
<dbReference type="InterPro" id="IPR000719">
    <property type="entry name" value="Prot_kinase_dom"/>
</dbReference>
<keyword evidence="2" id="KW-0723">Serine/threonine-protein kinase</keyword>
<accession>A0A2G9GUN0</accession>
<keyword evidence="3" id="KW-1185">Reference proteome</keyword>
<feature type="domain" description="Protein kinase" evidence="1">
    <location>
        <begin position="336"/>
        <end position="602"/>
    </location>
</feature>
<reference evidence="3" key="1">
    <citation type="journal article" date="2018" name="Gigascience">
        <title>Genome assembly of the Pink Ipe (Handroanthus impetiginosus, Bignoniaceae), a highly valued, ecologically keystone Neotropical timber forest tree.</title>
        <authorList>
            <person name="Silva-Junior O.B."/>
            <person name="Grattapaglia D."/>
            <person name="Novaes E."/>
            <person name="Collevatti R.G."/>
        </authorList>
    </citation>
    <scope>NUCLEOTIDE SEQUENCE [LARGE SCALE GENOMIC DNA]</scope>
    <source>
        <strain evidence="3">cv. UFG-1</strain>
    </source>
</reference>
<dbReference type="InterPro" id="IPR050994">
    <property type="entry name" value="At_inactive_RLKs"/>
</dbReference>
<dbReference type="InterPro" id="IPR001245">
    <property type="entry name" value="Ser-Thr/Tyr_kinase_cat_dom"/>
</dbReference>
<evidence type="ECO:0000313" key="3">
    <source>
        <dbReference type="Proteomes" id="UP000231279"/>
    </source>
</evidence>
<protein>
    <submittedName>
        <fullName evidence="2">Serine/threonine protein kinase</fullName>
        <ecNumber evidence="2">2.7.11.1</ecNumber>
    </submittedName>
</protein>
<sequence length="619" mass="68979">MSAIYDNWERLVAAALKKEQLWQLFHAQSRSPSMLSEASSFSSSFNIGSPVHDLAFDFSNLGISSRLRNPKVVLISDFSPAFGINDLHLASAELLGRGTIRSAYAVTIDNGVRIVVKRLTGSISEPEFKSHMDIVGNVKHENVAAVRGYYCSEDERLMLYDYYSKESVYALLHAHVGWETRLKIAIGAARGIAEIHKQKGKNLVHGNIKCSKHFSSFGIVLLELPTRKSTERLPGGPKPFDLGKLVGSVKSKERASKVFNADLLNNPTIREDMVKMLRIGIKCVAKSIKESPKMSKVVKMLEDIATVNSESYVPSEKELVFVGGVIPTCTFEQMLGASPEVLGKGTFGTFYMVFLKNENTIALKRLKELRVRVTLMEFQQHMMVIGSIRHKNVADLRAYYFSRDETLLVYDYYDEGSLFAALHGTGKGFLDLETRLKIAQDGCKLVHGNIKSTNIFITENKHGTVSDVGLAKLIGAIRLSKMPNSGHCAPEVTDTRRVSQASDHSQINTDDGQVLLVEWIQSVVHQEWTSEVFDVELLRHPDDQEAMVQVLQIAMDCVANVPECRPRMPEIVKMLEEISGLEPSNELSLEGVLEETLEQPSIEARLEDLLEDLLPTLTP</sequence>
<dbReference type="PANTHER" id="PTHR48010:SF1">
    <property type="entry name" value="PROTEIN KINASE DOMAIN-CONTAINING PROTEIN"/>
    <property type="match status" value="1"/>
</dbReference>
<dbReference type="Proteomes" id="UP000231279">
    <property type="component" value="Unassembled WGS sequence"/>
</dbReference>
<dbReference type="AlphaFoldDB" id="A0A2G9GUN0"/>
<gene>
    <name evidence="2" type="ORF">CDL12_18444</name>
</gene>
<dbReference type="GO" id="GO:0004674">
    <property type="term" value="F:protein serine/threonine kinase activity"/>
    <property type="evidence" value="ECO:0007669"/>
    <property type="project" value="UniProtKB-KW"/>
</dbReference>
<name>A0A2G9GUN0_9LAMI</name>
<dbReference type="Gene3D" id="3.30.200.20">
    <property type="entry name" value="Phosphorylase Kinase, domain 1"/>
    <property type="match status" value="1"/>
</dbReference>
<dbReference type="PROSITE" id="PS50011">
    <property type="entry name" value="PROTEIN_KINASE_DOM"/>
    <property type="match status" value="1"/>
</dbReference>
<evidence type="ECO:0000259" key="1">
    <source>
        <dbReference type="PROSITE" id="PS50011"/>
    </source>
</evidence>
<dbReference type="PANTHER" id="PTHR48010">
    <property type="entry name" value="OS05G0588300 PROTEIN"/>
    <property type="match status" value="1"/>
</dbReference>
<keyword evidence="2" id="KW-0418">Kinase</keyword>
<organism evidence="2 3">
    <name type="scientific">Handroanthus impetiginosus</name>
    <dbReference type="NCBI Taxonomy" id="429701"/>
    <lineage>
        <taxon>Eukaryota</taxon>
        <taxon>Viridiplantae</taxon>
        <taxon>Streptophyta</taxon>
        <taxon>Embryophyta</taxon>
        <taxon>Tracheophyta</taxon>
        <taxon>Spermatophyta</taxon>
        <taxon>Magnoliopsida</taxon>
        <taxon>eudicotyledons</taxon>
        <taxon>Gunneridae</taxon>
        <taxon>Pentapetalae</taxon>
        <taxon>asterids</taxon>
        <taxon>lamiids</taxon>
        <taxon>Lamiales</taxon>
        <taxon>Bignoniaceae</taxon>
        <taxon>Crescentiina</taxon>
        <taxon>Tabebuia alliance</taxon>
        <taxon>Handroanthus</taxon>
    </lineage>
</organism>